<evidence type="ECO:0000313" key="8">
    <source>
        <dbReference type="Proteomes" id="UP000501926"/>
    </source>
</evidence>
<sequence length="150" mass="17418">MISNDNDTYYKADAKQNKIEQILSEFFSFAGKEYSFDSMSPWKPQADIYETPEDIIVKMAIPGTKPHNVQVSFSKDTLTITGHRTDDSPHEKICFYQVEIRYGYFERAFYMPKPVDTNNIKASYKEGFLQIILPKIQQKEPEAFAIKINL</sequence>
<dbReference type="Gene3D" id="2.60.40.790">
    <property type="match status" value="1"/>
</dbReference>
<evidence type="ECO:0000259" key="3">
    <source>
        <dbReference type="PROSITE" id="PS01031"/>
    </source>
</evidence>
<dbReference type="EMBL" id="CP049055">
    <property type="protein sequence ID" value="QII09741.1"/>
    <property type="molecule type" value="Genomic_DNA"/>
</dbReference>
<reference evidence="5 8" key="5">
    <citation type="submission" date="2020-02" db="EMBL/GenBank/DDBJ databases">
        <title>Newly sequenced genome of strain CSTR1 showed variability in Candidatus Kuenenia stuttgartiensis genomes.</title>
        <authorList>
            <person name="Ding C."/>
            <person name="Adrian L."/>
        </authorList>
    </citation>
    <scope>NUCLEOTIDE SEQUENCE [LARGE SCALE GENOMIC DNA]</scope>
    <source>
        <strain evidence="5 8">CSTR1</strain>
    </source>
</reference>
<evidence type="ECO:0000313" key="7">
    <source>
        <dbReference type="Proteomes" id="UP000221734"/>
    </source>
</evidence>
<evidence type="ECO:0000256" key="2">
    <source>
        <dbReference type="RuleBase" id="RU003616"/>
    </source>
</evidence>
<dbReference type="InterPro" id="IPR031107">
    <property type="entry name" value="Small_HSP"/>
</dbReference>
<dbReference type="Pfam" id="PF00011">
    <property type="entry name" value="HSP20"/>
    <property type="match status" value="1"/>
</dbReference>
<dbReference type="Proteomes" id="UP000501926">
    <property type="component" value="Chromosome"/>
</dbReference>
<evidence type="ECO:0000313" key="4">
    <source>
        <dbReference type="EMBL" id="CAJ72872.1"/>
    </source>
</evidence>
<dbReference type="CDD" id="cd06464">
    <property type="entry name" value="ACD_sHsps-like"/>
    <property type="match status" value="1"/>
</dbReference>
<reference evidence="7" key="3">
    <citation type="submission" date="2017-10" db="EMBL/GenBank/DDBJ databases">
        <authorList>
            <person name="Frank J."/>
        </authorList>
    </citation>
    <scope>NUCLEOTIDE SEQUENCE [LARGE SCALE GENOMIC DNA]</scope>
</reference>
<evidence type="ECO:0000313" key="5">
    <source>
        <dbReference type="EMBL" id="QII09741.1"/>
    </source>
</evidence>
<accession>Q1PXW2</accession>
<dbReference type="InterPro" id="IPR002068">
    <property type="entry name" value="A-crystallin/Hsp20_dom"/>
</dbReference>
<evidence type="ECO:0000313" key="6">
    <source>
        <dbReference type="EMBL" id="SOH04353.1"/>
    </source>
</evidence>
<keyword evidence="4" id="KW-0346">Stress response</keyword>
<comment type="similarity">
    <text evidence="1 2">Belongs to the small heat shock protein (HSP20) family.</text>
</comment>
<reference evidence="4" key="2">
    <citation type="submission" date="2006-01" db="EMBL/GenBank/DDBJ databases">
        <authorList>
            <person name="Genoscope"/>
        </authorList>
    </citation>
    <scope>NUCLEOTIDE SEQUENCE</scope>
</reference>
<dbReference type="PROSITE" id="PS01031">
    <property type="entry name" value="SHSP"/>
    <property type="match status" value="1"/>
</dbReference>
<organism evidence="4">
    <name type="scientific">Kuenenia stuttgartiensis</name>
    <dbReference type="NCBI Taxonomy" id="174633"/>
    <lineage>
        <taxon>Bacteria</taxon>
        <taxon>Pseudomonadati</taxon>
        <taxon>Planctomycetota</taxon>
        <taxon>Candidatus Brocadiia</taxon>
        <taxon>Candidatus Brocadiales</taxon>
        <taxon>Candidatus Brocadiaceae</taxon>
        <taxon>Candidatus Kuenenia</taxon>
    </lineage>
</organism>
<gene>
    <name evidence="4" type="primary">hsp</name>
    <name evidence="6" type="synonym">hsp_1</name>
    <name evidence="5" type="ORF">KsCSTR_03620</name>
    <name evidence="6" type="ORF">KSMBR1_1854</name>
    <name evidence="4" type="ORF">kustd2127</name>
</gene>
<dbReference type="KEGG" id="kst:KSMBR1_1854"/>
<dbReference type="AlphaFoldDB" id="Q1PXW2"/>
<evidence type="ECO:0000256" key="1">
    <source>
        <dbReference type="PROSITE-ProRule" id="PRU00285"/>
    </source>
</evidence>
<dbReference type="Proteomes" id="UP000221734">
    <property type="component" value="Chromosome Kuenenia_stuttgartiensis_MBR1"/>
</dbReference>
<dbReference type="EMBL" id="LT934425">
    <property type="protein sequence ID" value="SOH04353.1"/>
    <property type="molecule type" value="Genomic_DNA"/>
</dbReference>
<reference evidence="6" key="4">
    <citation type="submission" date="2017-10" db="EMBL/GenBank/DDBJ databases">
        <authorList>
            <person name="Banno H."/>
            <person name="Chua N.-H."/>
        </authorList>
    </citation>
    <scope>NUCLEOTIDE SEQUENCE [LARGE SCALE GENOMIC DNA]</scope>
    <source>
        <strain evidence="6">Kuenenia_mbr1_ru-nijmegen</strain>
    </source>
</reference>
<dbReference type="InterPro" id="IPR008978">
    <property type="entry name" value="HSP20-like_chaperone"/>
</dbReference>
<reference evidence="4" key="1">
    <citation type="journal article" date="2006" name="Nature">
        <title>Deciphering the evolution and metabolism of an anammox bacterium from a community genome.</title>
        <authorList>
            <person name="Strous M."/>
            <person name="Pelletier E."/>
            <person name="Mangenot S."/>
            <person name="Rattei T."/>
            <person name="Lehner A."/>
            <person name="Taylor M.W."/>
            <person name="Horn M."/>
            <person name="Daims H."/>
            <person name="Bartol-Mavel D."/>
            <person name="Wincker P."/>
            <person name="Barbe V."/>
            <person name="Fonknechten N."/>
            <person name="Vallenet D."/>
            <person name="Segurens B."/>
            <person name="Schenowitz-Truong C."/>
            <person name="Medigue C."/>
            <person name="Collingro A."/>
            <person name="Snel B."/>
            <person name="Dutilh B.E."/>
            <person name="OpDenCamp H.J.M."/>
            <person name="vanDerDrift C."/>
            <person name="Cirpus I."/>
            <person name="vanDePas-Schoonen K.T."/>
            <person name="Harhangi H.R."/>
            <person name="vanNiftrik L."/>
            <person name="Schmid M."/>
            <person name="Keltjens J."/>
            <person name="vanDeVossenberg J."/>
            <person name="Kartal B."/>
            <person name="Meier H."/>
            <person name="Frishman D."/>
            <person name="Huynen M.A."/>
            <person name="Mewes H."/>
            <person name="Weissenbach J."/>
            <person name="Jetten M.S.M."/>
            <person name="Wagner M."/>
            <person name="LePaslier D."/>
        </authorList>
    </citation>
    <scope>NUCLEOTIDE SEQUENCE</scope>
</reference>
<dbReference type="RefSeq" id="WP_099325071.1">
    <property type="nucleotide sequence ID" value="NZ_CP049055.1"/>
</dbReference>
<dbReference type="EMBL" id="CT573072">
    <property type="protein sequence ID" value="CAJ72872.1"/>
    <property type="molecule type" value="Genomic_DNA"/>
</dbReference>
<protein>
    <submittedName>
        <fullName evidence="5">Putative small heat shock protein</fullName>
    </submittedName>
    <submittedName>
        <fullName evidence="4">Similar to small heat shock protein</fullName>
    </submittedName>
</protein>
<feature type="domain" description="SHSP" evidence="3">
    <location>
        <begin position="37"/>
        <end position="150"/>
    </location>
</feature>
<proteinExistence type="inferred from homology"/>
<keyword evidence="7" id="KW-1185">Reference proteome</keyword>
<dbReference type="PANTHER" id="PTHR11527">
    <property type="entry name" value="HEAT-SHOCK PROTEIN 20 FAMILY MEMBER"/>
    <property type="match status" value="1"/>
</dbReference>
<name>Q1PXW2_KUEST</name>
<dbReference type="OrthoDB" id="9811615at2"/>
<dbReference type="SUPFAM" id="SSF49764">
    <property type="entry name" value="HSP20-like chaperones"/>
    <property type="match status" value="1"/>
</dbReference>